<feature type="compositionally biased region" description="Basic residues" evidence="1">
    <location>
        <begin position="34"/>
        <end position="46"/>
    </location>
</feature>
<name>A0A8J3W6F7_9ACTN</name>
<reference evidence="2 3" key="1">
    <citation type="submission" date="2021-01" db="EMBL/GenBank/DDBJ databases">
        <title>Whole genome shotgun sequence of Planobispora longispora NBRC 13918.</title>
        <authorList>
            <person name="Komaki H."/>
            <person name="Tamura T."/>
        </authorList>
    </citation>
    <scope>NUCLEOTIDE SEQUENCE [LARGE SCALE GENOMIC DNA]</scope>
    <source>
        <strain evidence="2 3">NBRC 13918</strain>
    </source>
</reference>
<keyword evidence="3" id="KW-1185">Reference proteome</keyword>
<feature type="region of interest" description="Disordered" evidence="1">
    <location>
        <begin position="13"/>
        <end position="58"/>
    </location>
</feature>
<protein>
    <submittedName>
        <fullName evidence="2">Uncharacterized protein</fullName>
    </submittedName>
</protein>
<evidence type="ECO:0000256" key="1">
    <source>
        <dbReference type="SAM" id="MobiDB-lite"/>
    </source>
</evidence>
<proteinExistence type="predicted"/>
<dbReference type="EMBL" id="BOOH01000039">
    <property type="protein sequence ID" value="GIH78439.1"/>
    <property type="molecule type" value="Genomic_DNA"/>
</dbReference>
<sequence>MRDQLNVQITFALPPVTSRAAAPHSRPFPQAKPAPRRQAPRPRSVPRPRPLPKPGGNR</sequence>
<feature type="compositionally biased region" description="Pro residues" evidence="1">
    <location>
        <begin position="47"/>
        <end position="58"/>
    </location>
</feature>
<dbReference type="AlphaFoldDB" id="A0A8J3W6F7"/>
<accession>A0A8J3W6F7</accession>
<evidence type="ECO:0000313" key="3">
    <source>
        <dbReference type="Proteomes" id="UP000616724"/>
    </source>
</evidence>
<gene>
    <name evidence="2" type="ORF">Plo01_48680</name>
</gene>
<organism evidence="2 3">
    <name type="scientific">Planobispora longispora</name>
    <dbReference type="NCBI Taxonomy" id="28887"/>
    <lineage>
        <taxon>Bacteria</taxon>
        <taxon>Bacillati</taxon>
        <taxon>Actinomycetota</taxon>
        <taxon>Actinomycetes</taxon>
        <taxon>Streptosporangiales</taxon>
        <taxon>Streptosporangiaceae</taxon>
        <taxon>Planobispora</taxon>
    </lineage>
</organism>
<evidence type="ECO:0000313" key="2">
    <source>
        <dbReference type="EMBL" id="GIH78439.1"/>
    </source>
</evidence>
<comment type="caution">
    <text evidence="2">The sequence shown here is derived from an EMBL/GenBank/DDBJ whole genome shotgun (WGS) entry which is preliminary data.</text>
</comment>
<dbReference type="RefSeq" id="WP_203892937.1">
    <property type="nucleotide sequence ID" value="NZ_BOOH01000039.1"/>
</dbReference>
<dbReference type="Proteomes" id="UP000616724">
    <property type="component" value="Unassembled WGS sequence"/>
</dbReference>